<dbReference type="OrthoDB" id="9815641at2"/>
<dbReference type="GO" id="GO:0070475">
    <property type="term" value="P:rRNA base methylation"/>
    <property type="evidence" value="ECO:0007669"/>
    <property type="project" value="TreeGrafter"/>
</dbReference>
<keyword evidence="9 12" id="KW-0949">S-adenosyl-L-methionine</keyword>
<feature type="domain" description="Ribosomal RNA small subunit methyltransferase E PUA-like" evidence="14">
    <location>
        <begin position="19"/>
        <end position="65"/>
    </location>
</feature>
<comment type="catalytic activity">
    <reaction evidence="11 12">
        <text>uridine(1498) in 16S rRNA + S-adenosyl-L-methionine = N(3)-methyluridine(1498) in 16S rRNA + S-adenosyl-L-homocysteine + H(+)</text>
        <dbReference type="Rhea" id="RHEA:42920"/>
        <dbReference type="Rhea" id="RHEA-COMP:10283"/>
        <dbReference type="Rhea" id="RHEA-COMP:10284"/>
        <dbReference type="ChEBI" id="CHEBI:15378"/>
        <dbReference type="ChEBI" id="CHEBI:57856"/>
        <dbReference type="ChEBI" id="CHEBI:59789"/>
        <dbReference type="ChEBI" id="CHEBI:65315"/>
        <dbReference type="ChEBI" id="CHEBI:74502"/>
        <dbReference type="EC" id="2.1.1.193"/>
    </reaction>
</comment>
<accession>A0A179SVY5</accession>
<dbReference type="EC" id="2.1.1.193" evidence="3 12"/>
<comment type="subcellular location">
    <subcellularLocation>
        <location evidence="1 12">Cytoplasm</location>
    </subcellularLocation>
</comment>
<organism evidence="15 16">
    <name type="scientific">Metabacillus litoralis</name>
    <dbReference type="NCBI Taxonomy" id="152268"/>
    <lineage>
        <taxon>Bacteria</taxon>
        <taxon>Bacillati</taxon>
        <taxon>Bacillota</taxon>
        <taxon>Bacilli</taxon>
        <taxon>Bacillales</taxon>
        <taxon>Bacillaceae</taxon>
        <taxon>Metabacillus</taxon>
    </lineage>
</organism>
<evidence type="ECO:0000256" key="6">
    <source>
        <dbReference type="ARBA" id="ARBA00022552"/>
    </source>
</evidence>
<dbReference type="PIRSF" id="PIRSF015601">
    <property type="entry name" value="MTase_slr0722"/>
    <property type="match status" value="1"/>
</dbReference>
<dbReference type="EMBL" id="LWSG01000023">
    <property type="protein sequence ID" value="OAS85019.1"/>
    <property type="molecule type" value="Genomic_DNA"/>
</dbReference>
<dbReference type="SUPFAM" id="SSF75217">
    <property type="entry name" value="alpha/beta knot"/>
    <property type="match status" value="1"/>
</dbReference>
<dbReference type="AlphaFoldDB" id="A0A179SVY5"/>
<comment type="similarity">
    <text evidence="2 12">Belongs to the RNA methyltransferase RsmE family.</text>
</comment>
<evidence type="ECO:0000313" key="15">
    <source>
        <dbReference type="EMBL" id="OAS85019.1"/>
    </source>
</evidence>
<evidence type="ECO:0000256" key="2">
    <source>
        <dbReference type="ARBA" id="ARBA00005528"/>
    </source>
</evidence>
<dbReference type="SUPFAM" id="SSF88697">
    <property type="entry name" value="PUA domain-like"/>
    <property type="match status" value="1"/>
</dbReference>
<dbReference type="RefSeq" id="WP_066334649.1">
    <property type="nucleotide sequence ID" value="NZ_LWSG01000023.1"/>
</dbReference>
<keyword evidence="5 12" id="KW-0963">Cytoplasm</keyword>
<feature type="domain" description="Ribosomal RNA small subunit methyltransferase E methyltransferase" evidence="13">
    <location>
        <begin position="74"/>
        <end position="243"/>
    </location>
</feature>
<keyword evidence="8 12" id="KW-0808">Transferase</keyword>
<dbReference type="InterPro" id="IPR015947">
    <property type="entry name" value="PUA-like_sf"/>
</dbReference>
<dbReference type="InterPro" id="IPR029026">
    <property type="entry name" value="tRNA_m1G_MTases_N"/>
</dbReference>
<evidence type="ECO:0000256" key="9">
    <source>
        <dbReference type="ARBA" id="ARBA00022691"/>
    </source>
</evidence>
<evidence type="ECO:0000256" key="11">
    <source>
        <dbReference type="ARBA" id="ARBA00047944"/>
    </source>
</evidence>
<dbReference type="NCBIfam" id="NF008692">
    <property type="entry name" value="PRK11713.1-5"/>
    <property type="match status" value="1"/>
</dbReference>
<dbReference type="CDD" id="cd18084">
    <property type="entry name" value="RsmE-like"/>
    <property type="match status" value="1"/>
</dbReference>
<dbReference type="InterPro" id="IPR029028">
    <property type="entry name" value="Alpha/beta_knot_MTases"/>
</dbReference>
<keyword evidence="16" id="KW-1185">Reference proteome</keyword>
<keyword evidence="6 12" id="KW-0698">rRNA processing</keyword>
<evidence type="ECO:0000256" key="4">
    <source>
        <dbReference type="ARBA" id="ARBA00013673"/>
    </source>
</evidence>
<keyword evidence="7 12" id="KW-0489">Methyltransferase</keyword>
<evidence type="ECO:0000313" key="16">
    <source>
        <dbReference type="Proteomes" id="UP000078534"/>
    </source>
</evidence>
<dbReference type="PANTHER" id="PTHR30027:SF3">
    <property type="entry name" value="16S RRNA (URACIL(1498)-N(3))-METHYLTRANSFERASE"/>
    <property type="match status" value="1"/>
</dbReference>
<protein>
    <recommendedName>
        <fullName evidence="4 12">Ribosomal RNA small subunit methyltransferase E</fullName>
        <ecNumber evidence="3 12">2.1.1.193</ecNumber>
    </recommendedName>
</protein>
<dbReference type="Gene3D" id="3.40.1280.10">
    <property type="match status" value="1"/>
</dbReference>
<dbReference type="InterPro" id="IPR046886">
    <property type="entry name" value="RsmE_MTase_dom"/>
</dbReference>
<evidence type="ECO:0000256" key="8">
    <source>
        <dbReference type="ARBA" id="ARBA00022679"/>
    </source>
</evidence>
<evidence type="ECO:0000256" key="5">
    <source>
        <dbReference type="ARBA" id="ARBA00022490"/>
    </source>
</evidence>
<gene>
    <name evidence="15" type="ORF">A6K24_05780</name>
</gene>
<reference evidence="16" key="1">
    <citation type="submission" date="2016-04" db="EMBL/GenBank/DDBJ databases">
        <authorList>
            <person name="Lyu Z."/>
            <person name="Lyu W."/>
        </authorList>
    </citation>
    <scope>NUCLEOTIDE SEQUENCE [LARGE SCALE GENOMIC DNA]</scope>
    <source>
        <strain evidence="16">C44</strain>
    </source>
</reference>
<proteinExistence type="inferred from homology"/>
<dbReference type="NCBIfam" id="NF008691">
    <property type="entry name" value="PRK11713.1-4"/>
    <property type="match status" value="1"/>
</dbReference>
<comment type="caution">
    <text evidence="15">The sequence shown here is derived from an EMBL/GenBank/DDBJ whole genome shotgun (WGS) entry which is preliminary data.</text>
</comment>
<dbReference type="Proteomes" id="UP000078534">
    <property type="component" value="Unassembled WGS sequence"/>
</dbReference>
<dbReference type="STRING" id="152268.A6K24_05780"/>
<sequence length="251" mass="28299">MQRYFVDEEKAHIESNIQITGDDVHHISRVLRMQSGDKVVCCTKDGFEAHCEIAEITNDQVNCFILEWMTVNRELPVTITIASGLPKGDKLEWIIQKGTELGASSFIPFNAARSIVKLEQKKIGKKLDRWQKIAKEASEQSYRNKVPTVIEPCQFNELLKIANDYDVKIVAYEESAKQGEKKNLAKAFDELTDGSSLLAVFGPEGGLTEQEVSKLEELGFLVCSFGPRILRTETAPLYLLSAVSYYFELSR</sequence>
<evidence type="ECO:0000259" key="14">
    <source>
        <dbReference type="Pfam" id="PF20260"/>
    </source>
</evidence>
<evidence type="ECO:0000259" key="13">
    <source>
        <dbReference type="Pfam" id="PF04452"/>
    </source>
</evidence>
<name>A0A179SVY5_9BACI</name>
<dbReference type="NCBIfam" id="TIGR00046">
    <property type="entry name" value="RsmE family RNA methyltransferase"/>
    <property type="match status" value="1"/>
</dbReference>
<evidence type="ECO:0000256" key="1">
    <source>
        <dbReference type="ARBA" id="ARBA00004496"/>
    </source>
</evidence>
<dbReference type="InterPro" id="IPR006700">
    <property type="entry name" value="RsmE"/>
</dbReference>
<evidence type="ECO:0000256" key="10">
    <source>
        <dbReference type="ARBA" id="ARBA00025699"/>
    </source>
</evidence>
<dbReference type="Pfam" id="PF20260">
    <property type="entry name" value="PUA_4"/>
    <property type="match status" value="1"/>
</dbReference>
<evidence type="ECO:0000256" key="7">
    <source>
        <dbReference type="ARBA" id="ARBA00022603"/>
    </source>
</evidence>
<evidence type="ECO:0000256" key="12">
    <source>
        <dbReference type="PIRNR" id="PIRNR015601"/>
    </source>
</evidence>
<dbReference type="GO" id="GO:0070042">
    <property type="term" value="F:rRNA (uridine-N3-)-methyltransferase activity"/>
    <property type="evidence" value="ECO:0007669"/>
    <property type="project" value="TreeGrafter"/>
</dbReference>
<dbReference type="GO" id="GO:0005737">
    <property type="term" value="C:cytoplasm"/>
    <property type="evidence" value="ECO:0007669"/>
    <property type="project" value="UniProtKB-SubCell"/>
</dbReference>
<dbReference type="Gene3D" id="2.40.240.20">
    <property type="entry name" value="Hypothetical PUA domain-like, domain 1"/>
    <property type="match status" value="1"/>
</dbReference>
<evidence type="ECO:0000256" key="3">
    <source>
        <dbReference type="ARBA" id="ARBA00012328"/>
    </source>
</evidence>
<dbReference type="Pfam" id="PF04452">
    <property type="entry name" value="Methyltrans_RNA"/>
    <property type="match status" value="1"/>
</dbReference>
<dbReference type="InterPro" id="IPR046887">
    <property type="entry name" value="RsmE_PUA-like"/>
</dbReference>
<comment type="function">
    <text evidence="10 12">Specifically methylates the N3 position of the uracil ring of uridine 1498 (m3U1498) in 16S rRNA. Acts on the fully assembled 30S ribosomal subunit.</text>
</comment>
<dbReference type="PANTHER" id="PTHR30027">
    <property type="entry name" value="RIBOSOMAL RNA SMALL SUBUNIT METHYLTRANSFERASE E"/>
    <property type="match status" value="1"/>
</dbReference>
<dbReference type="FunFam" id="3.40.1280.10:FF:000024">
    <property type="entry name" value="Ribosomal RNA small subunit methyltransferase E"/>
    <property type="match status" value="1"/>
</dbReference>